<dbReference type="InterPro" id="IPR003439">
    <property type="entry name" value="ABC_transporter-like_ATP-bd"/>
</dbReference>
<feature type="compositionally biased region" description="Basic and acidic residues" evidence="11">
    <location>
        <begin position="428"/>
        <end position="440"/>
    </location>
</feature>
<feature type="compositionally biased region" description="Polar residues" evidence="11">
    <location>
        <begin position="935"/>
        <end position="949"/>
    </location>
</feature>
<feature type="transmembrane region" description="Helical" evidence="12">
    <location>
        <begin position="98"/>
        <end position="116"/>
    </location>
</feature>
<feature type="transmembrane region" description="Helical" evidence="12">
    <location>
        <begin position="603"/>
        <end position="625"/>
    </location>
</feature>
<evidence type="ECO:0000313" key="16">
    <source>
        <dbReference type="Proteomes" id="UP000178912"/>
    </source>
</evidence>
<dbReference type="InterPro" id="IPR027417">
    <property type="entry name" value="P-loop_NTPase"/>
</dbReference>
<dbReference type="OrthoDB" id="6500128at2759"/>
<dbReference type="GO" id="GO:0016887">
    <property type="term" value="F:ATP hydrolysis activity"/>
    <property type="evidence" value="ECO:0007669"/>
    <property type="project" value="InterPro"/>
</dbReference>
<evidence type="ECO:0000256" key="4">
    <source>
        <dbReference type="ARBA" id="ARBA00022692"/>
    </source>
</evidence>
<dbReference type="GO" id="GO:0005524">
    <property type="term" value="F:ATP binding"/>
    <property type="evidence" value="ECO:0007669"/>
    <property type="project" value="UniProtKB-KW"/>
</dbReference>
<organism evidence="15 16">
    <name type="scientific">Rhynchosporium agropyri</name>
    <dbReference type="NCBI Taxonomy" id="914238"/>
    <lineage>
        <taxon>Eukaryota</taxon>
        <taxon>Fungi</taxon>
        <taxon>Dikarya</taxon>
        <taxon>Ascomycota</taxon>
        <taxon>Pezizomycotina</taxon>
        <taxon>Leotiomycetes</taxon>
        <taxon>Helotiales</taxon>
        <taxon>Ploettnerulaceae</taxon>
        <taxon>Rhynchosporium</taxon>
    </lineage>
</organism>
<dbReference type="SUPFAM" id="SSF90123">
    <property type="entry name" value="ABC transporter transmembrane region"/>
    <property type="match status" value="2"/>
</dbReference>
<feature type="region of interest" description="Disordered" evidence="11">
    <location>
        <begin position="400"/>
        <end position="440"/>
    </location>
</feature>
<proteinExistence type="inferred from homology"/>
<dbReference type="Pfam" id="PF00005">
    <property type="entry name" value="ABC_tran"/>
    <property type="match status" value="2"/>
</dbReference>
<name>A0A1E1L2F6_9HELO</name>
<dbReference type="Gene3D" id="1.20.1560.10">
    <property type="entry name" value="ABC transporter type 1, transmembrane domain"/>
    <property type="match status" value="2"/>
</dbReference>
<evidence type="ECO:0000256" key="3">
    <source>
        <dbReference type="ARBA" id="ARBA00022448"/>
    </source>
</evidence>
<dbReference type="Proteomes" id="UP000178912">
    <property type="component" value="Unassembled WGS sequence"/>
</dbReference>
<dbReference type="FunFam" id="3.40.50.300:FF:000825">
    <property type="entry name" value="ABC bile acid transporter"/>
    <property type="match status" value="1"/>
</dbReference>
<keyword evidence="16" id="KW-1185">Reference proteome</keyword>
<feature type="transmembrane region" description="Helical" evidence="12">
    <location>
        <begin position="66"/>
        <end position="92"/>
    </location>
</feature>
<feature type="transmembrane region" description="Helical" evidence="12">
    <location>
        <begin position="128"/>
        <end position="149"/>
    </location>
</feature>
<feature type="region of interest" description="Disordered" evidence="11">
    <location>
        <begin position="927"/>
        <end position="965"/>
    </location>
</feature>
<keyword evidence="6" id="KW-0547">Nucleotide-binding</keyword>
<feature type="compositionally biased region" description="Basic and acidic residues" evidence="11">
    <location>
        <begin position="400"/>
        <end position="415"/>
    </location>
</feature>
<keyword evidence="4 12" id="KW-0812">Transmembrane</keyword>
<evidence type="ECO:0000256" key="2">
    <source>
        <dbReference type="ARBA" id="ARBA00009726"/>
    </source>
</evidence>
<gene>
    <name evidence="15" type="ORF">RAG0_11068</name>
</gene>
<dbReference type="PANTHER" id="PTHR24223">
    <property type="entry name" value="ATP-BINDING CASSETTE SUB-FAMILY C"/>
    <property type="match status" value="1"/>
</dbReference>
<dbReference type="CDD" id="cd18604">
    <property type="entry name" value="ABC_6TM_VMR1_D2_like"/>
    <property type="match status" value="1"/>
</dbReference>
<evidence type="ECO:0000256" key="12">
    <source>
        <dbReference type="SAM" id="Phobius"/>
    </source>
</evidence>
<dbReference type="InterPro" id="IPR003593">
    <property type="entry name" value="AAA+_ATPase"/>
</dbReference>
<dbReference type="SUPFAM" id="SSF52540">
    <property type="entry name" value="P-loop containing nucleoside triphosphate hydrolases"/>
    <property type="match status" value="2"/>
</dbReference>
<feature type="transmembrane region" description="Helical" evidence="12">
    <location>
        <begin position="974"/>
        <end position="998"/>
    </location>
</feature>
<dbReference type="PANTHER" id="PTHR24223:SF456">
    <property type="entry name" value="MULTIDRUG RESISTANCE-ASSOCIATED PROTEIN LETHAL(2)03659"/>
    <property type="match status" value="1"/>
</dbReference>
<keyword evidence="9 12" id="KW-0472">Membrane</keyword>
<feature type="domain" description="ABC transmembrane type-1" evidence="14">
    <location>
        <begin position="1079"/>
        <end position="1359"/>
    </location>
</feature>
<evidence type="ECO:0000256" key="7">
    <source>
        <dbReference type="ARBA" id="ARBA00022840"/>
    </source>
</evidence>
<dbReference type="PROSITE" id="PS50929">
    <property type="entry name" value="ABC_TM1F"/>
    <property type="match status" value="2"/>
</dbReference>
<evidence type="ECO:0000259" key="14">
    <source>
        <dbReference type="PROSITE" id="PS50929"/>
    </source>
</evidence>
<feature type="domain" description="ABC transporter" evidence="13">
    <location>
        <begin position="1395"/>
        <end position="1665"/>
    </location>
</feature>
<sequence>MEDPLRSASYAAPALVAVLTIQPIWRFAKLIRWRKNAKVDCDAVYEDEDGTATEESMEKYSTKWQFLAIFIASAFGIAASLSLVVVATIYQFHDISRIWLLFWSWILSLVQVFDTLRESRIVTRSDRGVINSISCFLITILAAVIFSDMQPEHRFHGNHEIALPITLFVQIISAISTIVSFSLIDRRPDIFTTKGKIVERQFSSSFWTRYSYNWSSDLLDLAATKLIDLDDLPAMDARIRAADARTAFQSIALKPSVALWLRIFWAYRWQISFQYVFGKLALSLKLSLNLSHPLPSHFEHAFANPIVYRWIMSIASSILDSGPPFAMYQLLRYLEGRTEFTTIDSNAWLCVAALLAATLLETIVDYRVNWLMWSELGIPIRASLTSLIYEKMMKIKDCKEPPKVENEKADDKKDLNGSTKKPSPSESAEAKKEEEKKKADPNQQDIINMFAVDANQVGVFGAVNQFYVMFASKFIVSIVFLWLLVGWQSLAAGMIAMVIAFPFNKIIADRYGSFQKLLMKARDKKTKVISEALQGIRQIKFSGLETEWSNKINAVRDEELVLLWQTKLNNLLMVLCSSIAPVFLTVFALATYAYVYGDLLPSVAFTALGVFMQLEGVLAMVPFLFMMGTNAKISCDRIDAFLRSPEKPQNTYPGDAIAFDKVSVSFPTKTDTLNVIPEDEDAEAQEARNNRFMLRELNLKFPNNALSLVLGPTGSGKSLLLAAILGEVDVLEGNITAPQPPPADQRFDSKATAADWIIPSAIAFVAQNPWIENASIRDNVLFGLPLDEIRYNKVLEACALEQDLGLFDDGDLTEVGAQGISLSGGQKWRLTLARALYSRAGVLILDDVFSALDAHVGKQIYDNALMGELAEGRTRVLATHHVSLCLPRAEYAVCLSATGVLEHAGLVKDLQGNTDFKEILKATEEDLDRHDQASSEEVTTDGQNDNSTAKPDKPPPKKLVEDEKRETGSVKRTVYVAYLKATGGIPFWVIVFMFYVVAQALTLGRSWWIKIWTANHEHTMADLSSYVYEYAAQTQLGSMNTSATINSQDLIDIPTIGNLDPLSALAVPGLLSMFKLEDISGYASAAPIISTQQFTAQEASRGFAQALPIDVQHRSIGFYLVGYILISVITTVFSIIRIYIVYRGSLAASRTVFRDMTYKVLRTPLRWLDTVPTGRILNRFTADFSALDSQLSSNLSSVGSQLLSIAGIMVAAFIVSPYIIILAVILLAICAQIALRYIRGARSIKRLESIQKSPMISHFTASLQGLSTVRAFANTEIFETRMHDLINSFSSATWHNYLFSTWVGFRMAMTGSAFSTMVAAFVVSTSGIDASLGGFALAFALSYRQTVNSTLRLLAATELDMNAAERIFEYSSLDIEDQEGIDVRASWPEKGELDVKDLEVGYADGLPSILKGLTFHVDMDQRIGVVGRTGAGKSTLSLALFRFLQARAGSIVIDGVDISKIKLHDLRTRLAIIPQDPVLFSGTIRSNLDPFDEFSDVQLEQALQRVHLVPSADNTPVPETASQAEVSSAETQSSATSTTAAEPHTANRENANIFLSLTSPISSAGANLSQGQKQLLCLARAILSRPKLLLLDEATSAVDKKTDTLIQRSIREEFANTTLLVIAHRLSTVMDFDRILVMKDGIAAEFGTPRELFAIEDGVFRGMVEQSGEKDELVRNIGGA</sequence>
<dbReference type="CDD" id="cd03244">
    <property type="entry name" value="ABCC_MRP_domain2"/>
    <property type="match status" value="1"/>
</dbReference>
<feature type="transmembrane region" description="Helical" evidence="12">
    <location>
        <begin position="1116"/>
        <end position="1140"/>
    </location>
</feature>
<dbReference type="Pfam" id="PF00664">
    <property type="entry name" value="ABC_membrane"/>
    <property type="match status" value="2"/>
</dbReference>
<feature type="domain" description="ABC transmembrane type-1" evidence="14">
    <location>
        <begin position="311"/>
        <end position="630"/>
    </location>
</feature>
<comment type="subcellular location">
    <subcellularLocation>
        <location evidence="1">Membrane</location>
        <topology evidence="1">Multi-pass membrane protein</topology>
    </subcellularLocation>
</comment>
<feature type="transmembrane region" description="Helical" evidence="12">
    <location>
        <begin position="571"/>
        <end position="597"/>
    </location>
</feature>
<feature type="compositionally biased region" description="Basic and acidic residues" evidence="11">
    <location>
        <begin position="950"/>
        <end position="965"/>
    </location>
</feature>
<dbReference type="CDD" id="cd03250">
    <property type="entry name" value="ABCC_MRP_domain1"/>
    <property type="match status" value="1"/>
</dbReference>
<dbReference type="InterPro" id="IPR011527">
    <property type="entry name" value="ABC1_TM_dom"/>
</dbReference>
<feature type="domain" description="ABC transporter" evidence="13">
    <location>
        <begin position="677"/>
        <end position="922"/>
    </location>
</feature>
<dbReference type="GO" id="GO:0140359">
    <property type="term" value="F:ABC-type transporter activity"/>
    <property type="evidence" value="ECO:0007669"/>
    <property type="project" value="InterPro"/>
</dbReference>
<dbReference type="InterPro" id="IPR050173">
    <property type="entry name" value="ABC_transporter_C-like"/>
</dbReference>
<evidence type="ECO:0000313" key="15">
    <source>
        <dbReference type="EMBL" id="CZT04691.1"/>
    </source>
</evidence>
<feature type="compositionally biased region" description="Low complexity" evidence="11">
    <location>
        <begin position="1519"/>
        <end position="1542"/>
    </location>
</feature>
<feature type="transmembrane region" description="Helical" evidence="12">
    <location>
        <begin position="12"/>
        <end position="28"/>
    </location>
</feature>
<feature type="transmembrane region" description="Helical" evidence="12">
    <location>
        <begin position="161"/>
        <end position="184"/>
    </location>
</feature>
<evidence type="ECO:0000256" key="5">
    <source>
        <dbReference type="ARBA" id="ARBA00022737"/>
    </source>
</evidence>
<protein>
    <submittedName>
        <fullName evidence="15">Probable multidrug resistance-associated protein 1</fullName>
    </submittedName>
</protein>
<reference evidence="16" key="1">
    <citation type="submission" date="2016-03" db="EMBL/GenBank/DDBJ databases">
        <authorList>
            <person name="Guldener U."/>
        </authorList>
    </citation>
    <scope>NUCLEOTIDE SEQUENCE [LARGE SCALE GENOMIC DNA]</scope>
    <source>
        <strain evidence="16">04CH-RAC-A.6.1</strain>
    </source>
</reference>
<dbReference type="Gene3D" id="3.40.50.300">
    <property type="entry name" value="P-loop containing nucleotide triphosphate hydrolases"/>
    <property type="match status" value="2"/>
</dbReference>
<keyword evidence="8 12" id="KW-1133">Transmembrane helix</keyword>
<dbReference type="PROSITE" id="PS50893">
    <property type="entry name" value="ABC_TRANSPORTER_2"/>
    <property type="match status" value="2"/>
</dbReference>
<keyword evidence="7" id="KW-0067">ATP-binding</keyword>
<feature type="region of interest" description="Disordered" evidence="11">
    <location>
        <begin position="1510"/>
        <end position="1545"/>
    </location>
</feature>
<comment type="similarity">
    <text evidence="2">Belongs to the ABC transporter superfamily. ABCC family. Conjugate transporter (TC 3.A.1.208) subfamily.</text>
</comment>
<evidence type="ECO:0000256" key="11">
    <source>
        <dbReference type="SAM" id="MobiDB-lite"/>
    </source>
</evidence>
<dbReference type="GO" id="GO:0016020">
    <property type="term" value="C:membrane"/>
    <property type="evidence" value="ECO:0007669"/>
    <property type="project" value="UniProtKB-SubCell"/>
</dbReference>
<evidence type="ECO:0000256" key="10">
    <source>
        <dbReference type="ARBA" id="ARBA00023180"/>
    </source>
</evidence>
<dbReference type="PROSITE" id="PS00211">
    <property type="entry name" value="ABC_TRANSPORTER_1"/>
    <property type="match status" value="1"/>
</dbReference>
<dbReference type="SMART" id="SM00382">
    <property type="entry name" value="AAA"/>
    <property type="match status" value="2"/>
</dbReference>
<keyword evidence="3" id="KW-0813">Transport</keyword>
<dbReference type="InterPro" id="IPR017871">
    <property type="entry name" value="ABC_transporter-like_CS"/>
</dbReference>
<evidence type="ECO:0000259" key="13">
    <source>
        <dbReference type="PROSITE" id="PS50893"/>
    </source>
</evidence>
<evidence type="ECO:0000256" key="9">
    <source>
        <dbReference type="ARBA" id="ARBA00023136"/>
    </source>
</evidence>
<evidence type="ECO:0000256" key="8">
    <source>
        <dbReference type="ARBA" id="ARBA00022989"/>
    </source>
</evidence>
<dbReference type="InterPro" id="IPR036640">
    <property type="entry name" value="ABC1_TM_sf"/>
</dbReference>
<feature type="transmembrane region" description="Helical" evidence="12">
    <location>
        <begin position="1202"/>
        <end position="1235"/>
    </location>
</feature>
<dbReference type="EMBL" id="FJUX01000070">
    <property type="protein sequence ID" value="CZT04691.1"/>
    <property type="molecule type" value="Genomic_DNA"/>
</dbReference>
<evidence type="ECO:0000256" key="1">
    <source>
        <dbReference type="ARBA" id="ARBA00004141"/>
    </source>
</evidence>
<keyword evidence="5" id="KW-0677">Repeat</keyword>
<keyword evidence="10" id="KW-0325">Glycoprotein</keyword>
<dbReference type="CDD" id="cd18596">
    <property type="entry name" value="ABC_6TM_VMR1_D1_like"/>
    <property type="match status" value="1"/>
</dbReference>
<accession>A0A1E1L2F6</accession>
<evidence type="ECO:0000256" key="6">
    <source>
        <dbReference type="ARBA" id="ARBA00022741"/>
    </source>
</evidence>